<dbReference type="Proteomes" id="UP001321543">
    <property type="component" value="Chromosome"/>
</dbReference>
<proteinExistence type="predicted"/>
<name>A0ABN6X5S8_9MICO</name>
<gene>
    <name evidence="1" type="ORF">GCM10025863_26400</name>
</gene>
<evidence type="ECO:0000313" key="1">
    <source>
        <dbReference type="EMBL" id="BDZ40026.1"/>
    </source>
</evidence>
<accession>A0ABN6X5S8</accession>
<protein>
    <submittedName>
        <fullName evidence="1">Uncharacterized protein</fullName>
    </submittedName>
</protein>
<sequence>MEPGVPWITTDLGYSQAPVVVVDEQDHWSGFQPDEIILVAPTVVELRIQRLPTLLPMNGGELITND</sequence>
<dbReference type="Gene3D" id="3.40.30.10">
    <property type="entry name" value="Glutaredoxin"/>
    <property type="match status" value="1"/>
</dbReference>
<reference evidence="2" key="1">
    <citation type="journal article" date="2019" name="Int. J. Syst. Evol. Microbiol.">
        <title>The Global Catalogue of Microorganisms (GCM) 10K type strain sequencing project: providing services to taxonomists for standard genome sequencing and annotation.</title>
        <authorList>
            <consortium name="The Broad Institute Genomics Platform"/>
            <consortium name="The Broad Institute Genome Sequencing Center for Infectious Disease"/>
            <person name="Wu L."/>
            <person name="Ma J."/>
        </authorList>
    </citation>
    <scope>NUCLEOTIDE SEQUENCE [LARGE SCALE GENOMIC DNA]</scope>
    <source>
        <strain evidence="2">NBRC 106310</strain>
    </source>
</reference>
<evidence type="ECO:0000313" key="2">
    <source>
        <dbReference type="Proteomes" id="UP001321543"/>
    </source>
</evidence>
<dbReference type="EMBL" id="AP027728">
    <property type="protein sequence ID" value="BDZ40026.1"/>
    <property type="molecule type" value="Genomic_DNA"/>
</dbReference>
<keyword evidence="2" id="KW-1185">Reference proteome</keyword>
<organism evidence="1 2">
    <name type="scientific">Microbacterium suwonense</name>
    <dbReference type="NCBI Taxonomy" id="683047"/>
    <lineage>
        <taxon>Bacteria</taxon>
        <taxon>Bacillati</taxon>
        <taxon>Actinomycetota</taxon>
        <taxon>Actinomycetes</taxon>
        <taxon>Micrococcales</taxon>
        <taxon>Microbacteriaceae</taxon>
        <taxon>Microbacterium</taxon>
    </lineage>
</organism>